<dbReference type="InterPro" id="IPR006935">
    <property type="entry name" value="Helicase/UvrB_N"/>
</dbReference>
<organism evidence="2 3">
    <name type="scientific">Tannerella sp. oral taxon BU063 isolate Cell 5</name>
    <dbReference type="NCBI Taxonomy" id="1410950"/>
    <lineage>
        <taxon>Bacteria</taxon>
        <taxon>Pseudomonadati</taxon>
        <taxon>Bacteroidota</taxon>
        <taxon>Bacteroidia</taxon>
        <taxon>Bacteroidales</taxon>
        <taxon>Tannerellaceae</taxon>
        <taxon>Tannerella</taxon>
    </lineage>
</organism>
<keyword evidence="2" id="KW-0547">Nucleotide-binding</keyword>
<dbReference type="Pfam" id="PF13588">
    <property type="entry name" value="HSDR_N_2"/>
    <property type="match status" value="1"/>
</dbReference>
<dbReference type="GO" id="GO:0005524">
    <property type="term" value="F:ATP binding"/>
    <property type="evidence" value="ECO:0007669"/>
    <property type="project" value="InterPro"/>
</dbReference>
<gene>
    <name evidence="2" type="ORF">T229_08480</name>
</gene>
<dbReference type="InterPro" id="IPR013670">
    <property type="entry name" value="EcoEI_R_C_dom"/>
</dbReference>
<dbReference type="InterPro" id="IPR014001">
    <property type="entry name" value="Helicase_ATP-bd"/>
</dbReference>
<dbReference type="CDD" id="cd18799">
    <property type="entry name" value="SF2_C_EcoAI-like"/>
    <property type="match status" value="1"/>
</dbReference>
<dbReference type="Pfam" id="PF08463">
    <property type="entry name" value="EcoEI_R_C"/>
    <property type="match status" value="1"/>
</dbReference>
<dbReference type="CDD" id="cd18032">
    <property type="entry name" value="DEXHc_RE_I_III_res"/>
    <property type="match status" value="1"/>
</dbReference>
<dbReference type="PANTHER" id="PTHR47396:SF1">
    <property type="entry name" value="ATP-DEPENDENT HELICASE IRC3-RELATED"/>
    <property type="match status" value="1"/>
</dbReference>
<keyword evidence="2" id="KW-0378">Hydrolase</keyword>
<dbReference type="EMBL" id="AYYC01000646">
    <property type="protein sequence ID" value="ETK04521.1"/>
    <property type="molecule type" value="Genomic_DNA"/>
</dbReference>
<dbReference type="PATRIC" id="fig|1410950.3.peg.1180"/>
<dbReference type="InterPro" id="IPR050742">
    <property type="entry name" value="Helicase_Restrict-Modif_Enz"/>
</dbReference>
<evidence type="ECO:0000313" key="3">
    <source>
        <dbReference type="Proteomes" id="UP000018872"/>
    </source>
</evidence>
<dbReference type="PANTHER" id="PTHR47396">
    <property type="entry name" value="TYPE I RESTRICTION ENZYME ECOKI R PROTEIN"/>
    <property type="match status" value="1"/>
</dbReference>
<evidence type="ECO:0000259" key="1">
    <source>
        <dbReference type="PROSITE" id="PS51192"/>
    </source>
</evidence>
<dbReference type="SMART" id="SM00487">
    <property type="entry name" value="DEXDc"/>
    <property type="match status" value="1"/>
</dbReference>
<dbReference type="Proteomes" id="UP000018872">
    <property type="component" value="Unassembled WGS sequence"/>
</dbReference>
<dbReference type="GO" id="GO:0016787">
    <property type="term" value="F:hydrolase activity"/>
    <property type="evidence" value="ECO:0007669"/>
    <property type="project" value="InterPro"/>
</dbReference>
<dbReference type="Gene3D" id="3.90.1570.30">
    <property type="match status" value="1"/>
</dbReference>
<keyword evidence="2" id="KW-0067">ATP-binding</keyword>
<keyword evidence="2" id="KW-0347">Helicase</keyword>
<name>W2CDE0_9BACT</name>
<feature type="domain" description="Helicase ATP-binding" evidence="1">
    <location>
        <begin position="192"/>
        <end position="356"/>
    </location>
</feature>
<accession>W2CDE0</accession>
<dbReference type="PROSITE" id="PS51192">
    <property type="entry name" value="HELICASE_ATP_BIND_1"/>
    <property type="match status" value="1"/>
</dbReference>
<dbReference type="AlphaFoldDB" id="W2CDE0"/>
<dbReference type="SUPFAM" id="SSF52540">
    <property type="entry name" value="P-loop containing nucleoside triphosphate hydrolases"/>
    <property type="match status" value="2"/>
</dbReference>
<dbReference type="GO" id="GO:0004386">
    <property type="term" value="F:helicase activity"/>
    <property type="evidence" value="ECO:0007669"/>
    <property type="project" value="UniProtKB-KW"/>
</dbReference>
<proteinExistence type="predicted"/>
<dbReference type="Gene3D" id="3.40.50.300">
    <property type="entry name" value="P-loop containing nucleotide triphosphate hydrolases"/>
    <property type="match status" value="2"/>
</dbReference>
<dbReference type="GO" id="GO:0003677">
    <property type="term" value="F:DNA binding"/>
    <property type="evidence" value="ECO:0007669"/>
    <property type="project" value="InterPro"/>
</dbReference>
<comment type="caution">
    <text evidence="2">The sequence shown here is derived from an EMBL/GenBank/DDBJ whole genome shotgun (WGS) entry which is preliminary data.</text>
</comment>
<evidence type="ECO:0000313" key="2">
    <source>
        <dbReference type="EMBL" id="ETK04521.1"/>
    </source>
</evidence>
<sequence length="803" mass="91478">MDNMLTYRKPMDNMLSVSEEDIKLKFITPQILSKGWAFDDISMEKMVKLTDGKINLQGNLVVRSNPKYADYMLYYNKATPIAIIEAKDAKHTVSHGLQQAITYAKMMNIPFAYSSNGQGFQEFDFLTGKERSLSMEEFPSKEELYERFVTESHSGQGLSEDELKVIQQPFCVGQDIYPPRYYQRNAVNRVVNAVAQGKKRMLLVMATGTGKTYTAFQIVYRLLKAGLIKKVLYLADRNVLVDQSIQQDFKPLSKTIHKVNYQQDREGGVTAYEVYFALYQQLIGQGGAKQYEELFKPKFFDMVIIDECHRGSAKDDSNWREVLEYFSGAVQLGMTATPKETAYQSSISYFGEPLYTYSLKDGIEDGFLAPFKVVNITTNIGDEWRPTKGQTDIYGNEIPDRIYNNTDYDYNIVIQDRHREVAEQITQYLKQINRMAKTIVFCADEEHAERMRTALVNANADMCKKNPDYVVRITGSDSYGQSKLDYFISVSAKYPVIATTSKLLSTGVDCKMVKLIVLDQRINSMTEFKQIVGRGTRIREKDGKTHFTIMDFRNVTRLFADPDWDGPIEIDDSFPPQPTSNSPQQCGTCGHLPCVCPCSLCGQTPCVCPPKPKAEKSIVDKDGCQVRVLQSVVSVYDTNGKLLRTESITDSKSNINDTYANLDDFIQHWNAAQRKGEITELLRDRGIDLETLKQKQGLSEVDDFDFICHIAYGKKPLTRRERAEQVKKRDIFNKYGDDARKVLEALLEKYTVSGISQLEDPVILKLEPFRQMGTPAHIAKLFGGREQYYSAVRELENFIYSIA</sequence>
<dbReference type="InterPro" id="IPR027417">
    <property type="entry name" value="P-loop_NTPase"/>
</dbReference>
<protein>
    <submittedName>
        <fullName evidence="2">DEAD/DEAH box helicase</fullName>
    </submittedName>
</protein>
<dbReference type="GO" id="GO:0006304">
    <property type="term" value="P:DNA modification"/>
    <property type="evidence" value="ECO:0007669"/>
    <property type="project" value="InterPro"/>
</dbReference>
<dbReference type="Pfam" id="PF04851">
    <property type="entry name" value="ResIII"/>
    <property type="match status" value="1"/>
</dbReference>
<dbReference type="NCBIfam" id="NF046051">
    <property type="entry name" value="restrict_EcoAI"/>
    <property type="match status" value="1"/>
</dbReference>
<dbReference type="InterPro" id="IPR029464">
    <property type="entry name" value="HSDR_N"/>
</dbReference>
<dbReference type="GO" id="GO:0005829">
    <property type="term" value="C:cytosol"/>
    <property type="evidence" value="ECO:0007669"/>
    <property type="project" value="TreeGrafter"/>
</dbReference>
<reference evidence="2 3" key="1">
    <citation type="submission" date="2013-11" db="EMBL/GenBank/DDBJ databases">
        <title>Single cell genomics of uncultured Tannerella BU063 (oral taxon 286).</title>
        <authorList>
            <person name="Beall C.J."/>
            <person name="Campbell A.G."/>
            <person name="Griffen A.L."/>
            <person name="Podar M."/>
            <person name="Leys E.J."/>
        </authorList>
    </citation>
    <scope>NUCLEOTIDE SEQUENCE [LARGE SCALE GENOMIC DNA]</scope>
    <source>
        <strain evidence="2">Cell 5</strain>
    </source>
</reference>